<dbReference type="EMBL" id="JACHXD010000001">
    <property type="protein sequence ID" value="MBB3117544.1"/>
    <property type="molecule type" value="Genomic_DNA"/>
</dbReference>
<evidence type="ECO:0000313" key="3">
    <source>
        <dbReference type="Proteomes" id="UP000541535"/>
    </source>
</evidence>
<comment type="caution">
    <text evidence="2">The sequence shown here is derived from an EMBL/GenBank/DDBJ whole genome shotgun (WGS) entry which is preliminary data.</text>
</comment>
<dbReference type="AlphaFoldDB" id="A0A7W5FS92"/>
<name>A0A7W5FS92_9BURK</name>
<dbReference type="Proteomes" id="UP000541535">
    <property type="component" value="Unassembled WGS sequence"/>
</dbReference>
<feature type="compositionally biased region" description="Low complexity" evidence="1">
    <location>
        <begin position="132"/>
        <end position="148"/>
    </location>
</feature>
<keyword evidence="3" id="KW-1185">Reference proteome</keyword>
<evidence type="ECO:0000313" key="2">
    <source>
        <dbReference type="EMBL" id="MBB3117544.1"/>
    </source>
</evidence>
<evidence type="ECO:0000256" key="1">
    <source>
        <dbReference type="SAM" id="MobiDB-lite"/>
    </source>
</evidence>
<dbReference type="PROSITE" id="PS51257">
    <property type="entry name" value="PROKAR_LIPOPROTEIN"/>
    <property type="match status" value="1"/>
</dbReference>
<accession>A0A7W5FS92</accession>
<organism evidence="2 3">
    <name type="scientific">Pseudoduganella violacea</name>
    <dbReference type="NCBI Taxonomy" id="1715466"/>
    <lineage>
        <taxon>Bacteria</taxon>
        <taxon>Pseudomonadati</taxon>
        <taxon>Pseudomonadota</taxon>
        <taxon>Betaproteobacteria</taxon>
        <taxon>Burkholderiales</taxon>
        <taxon>Oxalobacteraceae</taxon>
        <taxon>Telluria group</taxon>
        <taxon>Pseudoduganella</taxon>
    </lineage>
</organism>
<gene>
    <name evidence="2" type="ORF">FHS03_000563</name>
</gene>
<protein>
    <recommendedName>
        <fullName evidence="4">Lipoprotein</fullName>
    </recommendedName>
</protein>
<feature type="region of interest" description="Disordered" evidence="1">
    <location>
        <begin position="128"/>
        <end position="148"/>
    </location>
</feature>
<reference evidence="2 3" key="1">
    <citation type="submission" date="2020-08" db="EMBL/GenBank/DDBJ databases">
        <title>Genomic Encyclopedia of Type Strains, Phase III (KMG-III): the genomes of soil and plant-associated and newly described type strains.</title>
        <authorList>
            <person name="Whitman W."/>
        </authorList>
    </citation>
    <scope>NUCLEOTIDE SEQUENCE [LARGE SCALE GENOMIC DNA]</scope>
    <source>
        <strain evidence="2 3">CECT 8897</strain>
    </source>
</reference>
<evidence type="ECO:0008006" key="4">
    <source>
        <dbReference type="Google" id="ProtNLM"/>
    </source>
</evidence>
<proteinExistence type="predicted"/>
<dbReference type="RefSeq" id="WP_183439473.1">
    <property type="nucleotide sequence ID" value="NZ_JACHXD010000001.1"/>
</dbReference>
<sequence length="148" mass="16288">MRKILTALLPLLLAGCINDTATYYADSTQEHTLSVRRQQDYFWSDDARITLMAARLPDCQRQLQLTELPILDTEVELFGSGERHWSLRAGKQVWQVETESCALQEGGEASGQKLGVFRGDADKLVFEPAPAPKAAVPADAPAVAETTE</sequence>